<feature type="non-terminal residue" evidence="1">
    <location>
        <position position="165"/>
    </location>
</feature>
<dbReference type="EMBL" id="BARS01024076">
    <property type="protein sequence ID" value="GAG03668.1"/>
    <property type="molecule type" value="Genomic_DNA"/>
</dbReference>
<organism evidence="1">
    <name type="scientific">marine sediment metagenome</name>
    <dbReference type="NCBI Taxonomy" id="412755"/>
    <lineage>
        <taxon>unclassified sequences</taxon>
        <taxon>metagenomes</taxon>
        <taxon>ecological metagenomes</taxon>
    </lineage>
</organism>
<dbReference type="AlphaFoldDB" id="X0UTP6"/>
<protein>
    <submittedName>
        <fullName evidence="1">Uncharacterized protein</fullName>
    </submittedName>
</protein>
<evidence type="ECO:0000313" key="1">
    <source>
        <dbReference type="EMBL" id="GAG03668.1"/>
    </source>
</evidence>
<sequence>MKTRRFVAVLVIGLVAFAWSVALAQPDDPATCAVSVTVANIMEWEDNFTAIDLGTISSQAAVVTGLSTQTLYTNGDCTISADNTVTAELDEAGGDTLVTEYRLEYDGDGAGATGGSTVDWTAYNLFLGTASSVTHVSLDGNVEVTLNARASNATGTLGNAGAYSA</sequence>
<reference evidence="1" key="1">
    <citation type="journal article" date="2014" name="Front. Microbiol.">
        <title>High frequency of phylogenetically diverse reductive dehalogenase-homologous genes in deep subseafloor sedimentary metagenomes.</title>
        <authorList>
            <person name="Kawai M."/>
            <person name="Futagami T."/>
            <person name="Toyoda A."/>
            <person name="Takaki Y."/>
            <person name="Nishi S."/>
            <person name="Hori S."/>
            <person name="Arai W."/>
            <person name="Tsubouchi T."/>
            <person name="Morono Y."/>
            <person name="Uchiyama I."/>
            <person name="Ito T."/>
            <person name="Fujiyama A."/>
            <person name="Inagaki F."/>
            <person name="Takami H."/>
        </authorList>
    </citation>
    <scope>NUCLEOTIDE SEQUENCE</scope>
    <source>
        <strain evidence="1">Expedition CK06-06</strain>
    </source>
</reference>
<proteinExistence type="predicted"/>
<comment type="caution">
    <text evidence="1">The sequence shown here is derived from an EMBL/GenBank/DDBJ whole genome shotgun (WGS) entry which is preliminary data.</text>
</comment>
<gene>
    <name evidence="1" type="ORF">S01H1_38265</name>
</gene>
<accession>X0UTP6</accession>
<name>X0UTP6_9ZZZZ</name>